<reference evidence="3" key="1">
    <citation type="submission" date="2023-03" db="EMBL/GenBank/DDBJ databases">
        <title>Actinorhabdospora filicis NBRC 111898.</title>
        <authorList>
            <person name="Ichikawa N."/>
            <person name="Sato H."/>
            <person name="Tonouchi N."/>
        </authorList>
    </citation>
    <scope>NUCLEOTIDE SEQUENCE</scope>
    <source>
        <strain evidence="3">NBRC 111898</strain>
    </source>
</reference>
<evidence type="ECO:0000313" key="3">
    <source>
        <dbReference type="EMBL" id="GLZ78301.1"/>
    </source>
</evidence>
<dbReference type="InterPro" id="IPR020471">
    <property type="entry name" value="AKR"/>
</dbReference>
<feature type="domain" description="NADP-dependent oxidoreductase" evidence="2">
    <location>
        <begin position="18"/>
        <end position="280"/>
    </location>
</feature>
<dbReference type="SUPFAM" id="SSF51430">
    <property type="entry name" value="NAD(P)-linked oxidoreductase"/>
    <property type="match status" value="1"/>
</dbReference>
<comment type="caution">
    <text evidence="3">The sequence shown here is derived from an EMBL/GenBank/DDBJ whole genome shotgun (WGS) entry which is preliminary data.</text>
</comment>
<name>A0A9W6SM23_9ACTN</name>
<dbReference type="Gene3D" id="3.20.20.100">
    <property type="entry name" value="NADP-dependent oxidoreductase domain"/>
    <property type="match status" value="1"/>
</dbReference>
<dbReference type="InterPro" id="IPR050791">
    <property type="entry name" value="Aldo-Keto_reductase"/>
</dbReference>
<dbReference type="RefSeq" id="WP_285663459.1">
    <property type="nucleotide sequence ID" value="NZ_BSTX01000002.1"/>
</dbReference>
<dbReference type="GO" id="GO:0016491">
    <property type="term" value="F:oxidoreductase activity"/>
    <property type="evidence" value="ECO:0007669"/>
    <property type="project" value="UniProtKB-KW"/>
</dbReference>
<dbReference type="Proteomes" id="UP001165079">
    <property type="component" value="Unassembled WGS sequence"/>
</dbReference>
<organism evidence="3 4">
    <name type="scientific">Actinorhabdospora filicis</name>
    <dbReference type="NCBI Taxonomy" id="1785913"/>
    <lineage>
        <taxon>Bacteria</taxon>
        <taxon>Bacillati</taxon>
        <taxon>Actinomycetota</taxon>
        <taxon>Actinomycetes</taxon>
        <taxon>Micromonosporales</taxon>
        <taxon>Micromonosporaceae</taxon>
        <taxon>Actinorhabdospora</taxon>
    </lineage>
</organism>
<dbReference type="EMBL" id="BSTX01000002">
    <property type="protein sequence ID" value="GLZ78301.1"/>
    <property type="molecule type" value="Genomic_DNA"/>
</dbReference>
<dbReference type="InterPro" id="IPR023210">
    <property type="entry name" value="NADP_OxRdtase_dom"/>
</dbReference>
<dbReference type="InterPro" id="IPR036812">
    <property type="entry name" value="NAD(P)_OxRdtase_dom_sf"/>
</dbReference>
<dbReference type="PANTHER" id="PTHR43625:SF40">
    <property type="entry name" value="ALDO-KETO REDUCTASE YAKC [NADP(+)]"/>
    <property type="match status" value="1"/>
</dbReference>
<accession>A0A9W6SM23</accession>
<evidence type="ECO:0000259" key="2">
    <source>
        <dbReference type="Pfam" id="PF00248"/>
    </source>
</evidence>
<sequence>MHSHDNTALIGGDLRVHRLGYGTMRLTGPGFWGPPADHDEAVRVLRRAIDLGINLIDTADSYGPHIAEELIAEALWPYPADLVISTKGGYTRQGPDRWKPVGNPAYLRQCVEMSLRRLRVERIDLYHLHRIDPAIPLEDQLGELADLQTEGKIGHIGLSEVEVDDIERARECVPIAAVQNIFSLTRQRMRDTLDHCSAHGIAFVPFFPLGKGDLARPDGPVAQVAATYGASASQLALAWLLHLSPWVVPIPGTSRVAHLEDNRRAADLVLTGEQMADLTARWSDAL</sequence>
<gene>
    <name evidence="3" type="ORF">Afil01_31080</name>
</gene>
<protein>
    <submittedName>
        <fullName evidence="3">Oxidoreductase</fullName>
    </submittedName>
</protein>
<keyword evidence="4" id="KW-1185">Reference proteome</keyword>
<dbReference type="Pfam" id="PF00248">
    <property type="entry name" value="Aldo_ket_red"/>
    <property type="match status" value="1"/>
</dbReference>
<dbReference type="PANTHER" id="PTHR43625">
    <property type="entry name" value="AFLATOXIN B1 ALDEHYDE REDUCTASE"/>
    <property type="match status" value="1"/>
</dbReference>
<proteinExistence type="predicted"/>
<evidence type="ECO:0000313" key="4">
    <source>
        <dbReference type="Proteomes" id="UP001165079"/>
    </source>
</evidence>
<dbReference type="GO" id="GO:0005737">
    <property type="term" value="C:cytoplasm"/>
    <property type="evidence" value="ECO:0007669"/>
    <property type="project" value="TreeGrafter"/>
</dbReference>
<dbReference type="PRINTS" id="PR00069">
    <property type="entry name" value="ALDKETRDTASE"/>
</dbReference>
<dbReference type="AlphaFoldDB" id="A0A9W6SM23"/>
<evidence type="ECO:0000256" key="1">
    <source>
        <dbReference type="ARBA" id="ARBA00023002"/>
    </source>
</evidence>
<dbReference type="CDD" id="cd19088">
    <property type="entry name" value="AKR_AKR13B1"/>
    <property type="match status" value="1"/>
</dbReference>
<keyword evidence="1" id="KW-0560">Oxidoreductase</keyword>